<dbReference type="PROSITE" id="PS50828">
    <property type="entry name" value="SMR"/>
    <property type="match status" value="1"/>
</dbReference>
<keyword evidence="3" id="KW-0540">Nuclease</keyword>
<keyword evidence="4" id="KW-1185">Reference proteome</keyword>
<proteinExistence type="predicted"/>
<name>A0A368N299_9GAMM</name>
<evidence type="ECO:0000256" key="1">
    <source>
        <dbReference type="SAM" id="MobiDB-lite"/>
    </source>
</evidence>
<evidence type="ECO:0000313" key="3">
    <source>
        <dbReference type="EMBL" id="RCU44608.1"/>
    </source>
</evidence>
<dbReference type="RefSeq" id="WP_114339798.1">
    <property type="nucleotide sequence ID" value="NZ_QPID01000013.1"/>
</dbReference>
<gene>
    <name evidence="3" type="primary">smrA</name>
    <name evidence="3" type="ORF">DU002_17785</name>
</gene>
<feature type="domain" description="Smr" evidence="2">
    <location>
        <begin position="96"/>
        <end position="176"/>
    </location>
</feature>
<keyword evidence="3" id="KW-0378">Hydrolase</keyword>
<dbReference type="OrthoDB" id="9808881at2"/>
<evidence type="ECO:0000313" key="4">
    <source>
        <dbReference type="Proteomes" id="UP000252558"/>
    </source>
</evidence>
<accession>A0A368N299</accession>
<dbReference type="AlphaFoldDB" id="A0A368N299"/>
<dbReference type="NCBIfam" id="NF033154">
    <property type="entry name" value="endonuc_SmrA"/>
    <property type="match status" value="1"/>
</dbReference>
<dbReference type="PANTHER" id="PTHR35562:SF2">
    <property type="entry name" value="DNA ENDONUCLEASE SMRA-RELATED"/>
    <property type="match status" value="1"/>
</dbReference>
<keyword evidence="3" id="KW-0255">Endonuclease</keyword>
<feature type="compositionally biased region" description="Basic and acidic residues" evidence="1">
    <location>
        <begin position="32"/>
        <end position="44"/>
    </location>
</feature>
<dbReference type="Pfam" id="PF01713">
    <property type="entry name" value="Smr"/>
    <property type="match status" value="1"/>
</dbReference>
<evidence type="ECO:0000259" key="2">
    <source>
        <dbReference type="PROSITE" id="PS50828"/>
    </source>
</evidence>
<dbReference type="InterPro" id="IPR036063">
    <property type="entry name" value="Smr_dom_sf"/>
</dbReference>
<dbReference type="GO" id="GO:0004520">
    <property type="term" value="F:DNA endonuclease activity"/>
    <property type="evidence" value="ECO:0007669"/>
    <property type="project" value="TreeGrafter"/>
</dbReference>
<dbReference type="InterPro" id="IPR047688">
    <property type="entry name" value="Endonuc_SmrA"/>
</dbReference>
<dbReference type="Proteomes" id="UP000252558">
    <property type="component" value="Unassembled WGS sequence"/>
</dbReference>
<comment type="caution">
    <text evidence="3">The sequence shown here is derived from an EMBL/GenBank/DDBJ whole genome shotgun (WGS) entry which is preliminary data.</text>
</comment>
<dbReference type="InterPro" id="IPR002625">
    <property type="entry name" value="Smr_dom"/>
</dbReference>
<reference evidence="3 4" key="1">
    <citation type="submission" date="2018-07" db="EMBL/GenBank/DDBJ databases">
        <title>Corallincola holothuriorum sp. nov., a new facultative anaerobe isolated from sea cucumber Apostichopus japonicus.</title>
        <authorList>
            <person name="Xia H."/>
        </authorList>
    </citation>
    <scope>NUCLEOTIDE SEQUENCE [LARGE SCALE GENOMIC DNA]</scope>
    <source>
        <strain evidence="3 4">C4</strain>
    </source>
</reference>
<dbReference type="PANTHER" id="PTHR35562">
    <property type="entry name" value="DNA ENDONUCLEASE SMRA-RELATED"/>
    <property type="match status" value="1"/>
</dbReference>
<feature type="region of interest" description="Disordered" evidence="1">
    <location>
        <begin position="27"/>
        <end position="57"/>
    </location>
</feature>
<dbReference type="Gene3D" id="3.30.1370.110">
    <property type="match status" value="1"/>
</dbReference>
<dbReference type="EMBL" id="QPID01000013">
    <property type="protein sequence ID" value="RCU44608.1"/>
    <property type="molecule type" value="Genomic_DNA"/>
</dbReference>
<protein>
    <submittedName>
        <fullName evidence="3">DNA endonuclease SmrA</fullName>
    </submittedName>
</protein>
<dbReference type="SUPFAM" id="SSF160443">
    <property type="entry name" value="SMR domain-like"/>
    <property type="match status" value="1"/>
</dbReference>
<sequence>MSDDEYLLFDAEMADVKKLAGTETVAHHSKRAGLDQEKQAKREAAQASLSQPDDPLSTEIRDLIGPDDELSFVRPGVQHGVFKKLRQGRYQIEARLDLHQHSVEQARLAVKGFLDDCRRMEVRSAIIVHGIGRHSKPPALLKSAVNQWLQALAEVQAFHTCQRHHGGLGAVYVMLKKGATKKLETKERIQHRRG</sequence>
<dbReference type="SMART" id="SM00463">
    <property type="entry name" value="SMR"/>
    <property type="match status" value="1"/>
</dbReference>
<organism evidence="3 4">
    <name type="scientific">Corallincola holothuriorum</name>
    <dbReference type="NCBI Taxonomy" id="2282215"/>
    <lineage>
        <taxon>Bacteria</taxon>
        <taxon>Pseudomonadati</taxon>
        <taxon>Pseudomonadota</taxon>
        <taxon>Gammaproteobacteria</taxon>
        <taxon>Alteromonadales</taxon>
        <taxon>Psychromonadaceae</taxon>
        <taxon>Corallincola</taxon>
    </lineage>
</organism>